<reference evidence="8 9" key="1">
    <citation type="submission" date="2018-04" db="EMBL/GenBank/DDBJ databases">
        <title>Active sludge and wastewater microbial communities from Klosterneuburg, Austria.</title>
        <authorList>
            <person name="Wagner M."/>
        </authorList>
    </citation>
    <scope>NUCLEOTIDE SEQUENCE [LARGE SCALE GENOMIC DNA]</scope>
    <source>
        <strain evidence="8 9">Nm 57</strain>
    </source>
</reference>
<dbReference type="Pfam" id="PF06470">
    <property type="entry name" value="SMC_hinge"/>
    <property type="match status" value="1"/>
</dbReference>
<keyword evidence="1 6" id="KW-0963">Cytoplasm</keyword>
<dbReference type="InterPro" id="IPR027417">
    <property type="entry name" value="P-loop_NTPase"/>
</dbReference>
<evidence type="ECO:0000313" key="9">
    <source>
        <dbReference type="Proteomes" id="UP000247780"/>
    </source>
</evidence>
<keyword evidence="9" id="KW-1185">Reference proteome</keyword>
<feature type="coiled-coil region" evidence="6">
    <location>
        <begin position="469"/>
        <end position="510"/>
    </location>
</feature>
<dbReference type="Gene3D" id="1.20.1060.20">
    <property type="match status" value="1"/>
</dbReference>
<dbReference type="InterPro" id="IPR011890">
    <property type="entry name" value="SMC_prok"/>
</dbReference>
<comment type="function">
    <text evidence="6">Required for chromosome condensation and partitioning.</text>
</comment>
<dbReference type="RefSeq" id="WP_011635141.1">
    <property type="nucleotide sequence ID" value="NZ_FNYF01000005.1"/>
</dbReference>
<keyword evidence="2 6" id="KW-0547">Nucleotide-binding</keyword>
<feature type="domain" description="SMC hinge" evidence="7">
    <location>
        <begin position="522"/>
        <end position="639"/>
    </location>
</feature>
<dbReference type="InterPro" id="IPR036277">
    <property type="entry name" value="SMC_hinge_sf"/>
</dbReference>
<protein>
    <recommendedName>
        <fullName evidence="6">Chromosome partition protein Smc</fullName>
    </recommendedName>
</protein>
<dbReference type="PANTHER" id="PTHR43977">
    <property type="entry name" value="STRUCTURAL MAINTENANCE OF CHROMOSOMES PROTEIN 3"/>
    <property type="match status" value="1"/>
</dbReference>
<keyword evidence="3 6" id="KW-0067">ATP-binding</keyword>
<name>A0ABX5M9E2_9PROT</name>
<gene>
    <name evidence="6" type="primary">smc</name>
    <name evidence="8" type="ORF">C8R14_10343</name>
</gene>
<dbReference type="PIRSF" id="PIRSF005719">
    <property type="entry name" value="SMC"/>
    <property type="match status" value="1"/>
</dbReference>
<accession>A0ABX5M9E2</accession>
<dbReference type="NCBIfam" id="TIGR02168">
    <property type="entry name" value="SMC_prok_B"/>
    <property type="match status" value="1"/>
</dbReference>
<evidence type="ECO:0000256" key="4">
    <source>
        <dbReference type="ARBA" id="ARBA00023054"/>
    </source>
</evidence>
<sequence length="1190" mass="134374">MPSKLRLTEIKLAGFKTFVDPTVVPVPGNLVGIVGPNGCGKSNVIDAVRWVLGESRASALRGESLQDVIFSGSVTRKPVGRASVELVFDNGAGKAAGQWKAYNEIAIRRVLQRDGESSYYINNIRVRRRDITDMFLGTGVSGRGYAIIEQGMISRIIEARPLELRAFLEEAAGITRYHEKRHETGLRLTDARGNLQRVDDVLQELDKQQQHLETQAEYATRYQDLHKQLAAAQQAFWTLRKQQATESRHAAQEEIERLTQEMEIIRSSLQETAEKQDELRVHHRIVNDRQHQAQGALYAAEGEIARIEQSIQHIRINREQLDRQIAEAELQLQNHEQQLDKANESLMSWQNKLTQAEDDHLSCREEHAREAGELPQIESAAQSDQVQLAELREKLALARQNEKLQQNQQAYAEKTLQQLIMRHERLLEEQLSQPEIDPVQLDELQMESAELAALLEQRQCLLGEQETQIHSMQQERDAIRQVIQSLQRDLAQANARRDVLQHLQNQIEDNQELNAWMTRNQLDVLPRLWLQISVESDWETALEAVLRERIQAVAVDRLEQVLDWEVGQGKRPSAKWSVCELVEPDQSAGSHNLIRPDRSTWKPLSILLNCHSPAVQAVLENWLHGIFVIDDLKSGLAIRKQLAAGEMLVTAEGHSITGHGVSYFAPDSAVHGILQRQREIAQISEECEQIEHSVLSKQQTLAEVEQNYQHIVAEIVQTRKAIETTRTQQHSWQIQIVQLMQKTERVAQQQAQLETELADLAVQIEEELFQKHQAEMELTACEAERVVLEAQASQAESTSQLSGQALVSQRSLVQRLLDKLREAAFSEQNCQSKVADCEQRIDMIIRNKVMLTENMQKLQHTRADLDESSLAADAAHWQIQRHQHEQALMAVRHELENTNNTLREMEQARMQAEQQLHKCGEAVGQARLREQEAGMTEAQFAGKLAESGEITSEMLQQSINESPARLQTRINRLGGEIAALGPVNLAALQELDALKSRRMHLEEQSLDLREAIDTLEQAIRQIDRETRQRLEETFNQVNHNLGELFASIFGGGSAELVLSGEDILDAGVQLNAHPPGKRNSSIQLLSGGEKALTALALVFALFKLNPAPFCLLDEVDAPLDDSNAGRFCELVRRMSDETQFLFISHNKIAMQMAQQLIGVTMREQGVSRVVTVDIGKVMADVVDSGSEEPA</sequence>
<comment type="domain">
    <text evidence="6">Contains large globular domains required for ATP hydrolysis at each terminus and a third globular domain forming a flexible hinge near the middle of the molecule. These domains are separated by coiled-coil structures.</text>
</comment>
<dbReference type="Gene3D" id="3.30.70.1620">
    <property type="match status" value="1"/>
</dbReference>
<dbReference type="InterPro" id="IPR010935">
    <property type="entry name" value="SMC_hinge"/>
</dbReference>
<dbReference type="InterPro" id="IPR024704">
    <property type="entry name" value="SMC"/>
</dbReference>
<feature type="coiled-coil region" evidence="6">
    <location>
        <begin position="984"/>
        <end position="1028"/>
    </location>
</feature>
<evidence type="ECO:0000256" key="6">
    <source>
        <dbReference type="HAMAP-Rule" id="MF_01894"/>
    </source>
</evidence>
<dbReference type="SMART" id="SM00968">
    <property type="entry name" value="SMC_hinge"/>
    <property type="match status" value="1"/>
</dbReference>
<proteinExistence type="inferred from homology"/>
<dbReference type="Pfam" id="PF02463">
    <property type="entry name" value="SMC_N"/>
    <property type="match status" value="1"/>
</dbReference>
<dbReference type="EMBL" id="QICQ01000003">
    <property type="protein sequence ID" value="PXV83747.1"/>
    <property type="molecule type" value="Genomic_DNA"/>
</dbReference>
<comment type="subunit">
    <text evidence="6">Homodimer.</text>
</comment>
<feature type="coiled-coil region" evidence="6">
    <location>
        <begin position="188"/>
        <end position="215"/>
    </location>
</feature>
<dbReference type="Proteomes" id="UP000247780">
    <property type="component" value="Unassembled WGS sequence"/>
</dbReference>
<dbReference type="SUPFAM" id="SSF75553">
    <property type="entry name" value="Smc hinge domain"/>
    <property type="match status" value="1"/>
</dbReference>
<evidence type="ECO:0000256" key="3">
    <source>
        <dbReference type="ARBA" id="ARBA00022840"/>
    </source>
</evidence>
<feature type="coiled-coil region" evidence="6">
    <location>
        <begin position="241"/>
        <end position="275"/>
    </location>
</feature>
<feature type="coiled-coil region" evidence="6">
    <location>
        <begin position="736"/>
        <end position="798"/>
    </location>
</feature>
<dbReference type="HAMAP" id="MF_01894">
    <property type="entry name" value="Smc_prok"/>
    <property type="match status" value="1"/>
</dbReference>
<evidence type="ECO:0000256" key="2">
    <source>
        <dbReference type="ARBA" id="ARBA00022741"/>
    </source>
</evidence>
<feature type="coiled-coil region" evidence="6">
    <location>
        <begin position="304"/>
        <end position="417"/>
    </location>
</feature>
<comment type="similarity">
    <text evidence="6">Belongs to the SMC family.</text>
</comment>
<feature type="coiled-coil region" evidence="6">
    <location>
        <begin position="881"/>
        <end position="922"/>
    </location>
</feature>
<feature type="binding site" evidence="6">
    <location>
        <begin position="36"/>
        <end position="43"/>
    </location>
    <ligand>
        <name>ATP</name>
        <dbReference type="ChEBI" id="CHEBI:30616"/>
    </ligand>
</feature>
<organism evidence="8 9">
    <name type="scientific">Nitrosomonas eutropha</name>
    <dbReference type="NCBI Taxonomy" id="916"/>
    <lineage>
        <taxon>Bacteria</taxon>
        <taxon>Pseudomonadati</taxon>
        <taxon>Pseudomonadota</taxon>
        <taxon>Betaproteobacteria</taxon>
        <taxon>Nitrosomonadales</taxon>
        <taxon>Nitrosomonadaceae</taxon>
        <taxon>Nitrosomonas</taxon>
    </lineage>
</organism>
<evidence type="ECO:0000256" key="1">
    <source>
        <dbReference type="ARBA" id="ARBA00022490"/>
    </source>
</evidence>
<dbReference type="InterPro" id="IPR003395">
    <property type="entry name" value="RecF/RecN/SMC_N"/>
</dbReference>
<dbReference type="SUPFAM" id="SSF52540">
    <property type="entry name" value="P-loop containing nucleoside triphosphate hydrolases"/>
    <property type="match status" value="1"/>
</dbReference>
<evidence type="ECO:0000259" key="7">
    <source>
        <dbReference type="SMART" id="SM00968"/>
    </source>
</evidence>
<comment type="subcellular location">
    <subcellularLocation>
        <location evidence="6">Cytoplasm</location>
    </subcellularLocation>
</comment>
<keyword evidence="5 6" id="KW-0238">DNA-binding</keyword>
<dbReference type="Gene3D" id="3.40.50.300">
    <property type="entry name" value="P-loop containing nucleotide triphosphate hydrolases"/>
    <property type="match status" value="2"/>
</dbReference>
<dbReference type="CDD" id="cd03278">
    <property type="entry name" value="ABC_SMC_barmotin"/>
    <property type="match status" value="1"/>
</dbReference>
<evidence type="ECO:0000313" key="8">
    <source>
        <dbReference type="EMBL" id="PXV83747.1"/>
    </source>
</evidence>
<keyword evidence="4 6" id="KW-0175">Coiled coil</keyword>
<evidence type="ECO:0000256" key="5">
    <source>
        <dbReference type="ARBA" id="ARBA00023125"/>
    </source>
</evidence>
<comment type="caution">
    <text evidence="8">The sequence shown here is derived from an EMBL/GenBank/DDBJ whole genome shotgun (WGS) entry which is preliminary data.</text>
</comment>